<dbReference type="EMBL" id="CM045868">
    <property type="protein sequence ID" value="KAI7956468.1"/>
    <property type="molecule type" value="Genomic_DNA"/>
</dbReference>
<reference evidence="2" key="1">
    <citation type="journal article" date="2018" name="BMC Genomics">
        <title>Genomic insights into host adaptation between the wheat stripe rust pathogen (Puccinia striiformis f. sp. tritici) and the barley stripe rust pathogen (Puccinia striiformis f. sp. hordei).</title>
        <authorList>
            <person name="Xia C."/>
            <person name="Wang M."/>
            <person name="Yin C."/>
            <person name="Cornejo O.E."/>
            <person name="Hulbert S.H."/>
            <person name="Chen X."/>
        </authorList>
    </citation>
    <scope>NUCLEOTIDE SEQUENCE [LARGE SCALE GENOMIC DNA]</scope>
    <source>
        <strain evidence="2">93-210</strain>
    </source>
</reference>
<organism evidence="1 2">
    <name type="scientific">Puccinia striiformis f. sp. tritici</name>
    <dbReference type="NCBI Taxonomy" id="168172"/>
    <lineage>
        <taxon>Eukaryota</taxon>
        <taxon>Fungi</taxon>
        <taxon>Dikarya</taxon>
        <taxon>Basidiomycota</taxon>
        <taxon>Pucciniomycotina</taxon>
        <taxon>Pucciniomycetes</taxon>
        <taxon>Pucciniales</taxon>
        <taxon>Pucciniaceae</taxon>
        <taxon>Puccinia</taxon>
    </lineage>
</organism>
<name>A0ACC0ENL8_9BASI</name>
<dbReference type="Proteomes" id="UP001060170">
    <property type="component" value="Chromosome 4"/>
</dbReference>
<comment type="caution">
    <text evidence="1">The sequence shown here is derived from an EMBL/GenBank/DDBJ whole genome shotgun (WGS) entry which is preliminary data.</text>
</comment>
<reference evidence="2" key="2">
    <citation type="journal article" date="2018" name="Mol. Plant Microbe Interact.">
        <title>Genome sequence resources for the wheat stripe rust pathogen (Puccinia striiformis f. sp. tritici) and the barley stripe rust pathogen (Puccinia striiformis f. sp. hordei).</title>
        <authorList>
            <person name="Xia C."/>
            <person name="Wang M."/>
            <person name="Yin C."/>
            <person name="Cornejo O.E."/>
            <person name="Hulbert S.H."/>
            <person name="Chen X."/>
        </authorList>
    </citation>
    <scope>NUCLEOTIDE SEQUENCE [LARGE SCALE GENOMIC DNA]</scope>
    <source>
        <strain evidence="2">93-210</strain>
    </source>
</reference>
<evidence type="ECO:0000313" key="2">
    <source>
        <dbReference type="Proteomes" id="UP001060170"/>
    </source>
</evidence>
<sequence length="818" mass="92507">MPPQMVICKCSVCIQEVVTTSEGTENGRYLSRRNKLKHRRTDSERQLALSKPETSLELASPPTLSPETIEPDLEESGSDHSDNKLFELIVVFISWLHIFCNISVSKCRTANRMLLTIVHYASQDINISKNIEKIPKDPRTILSAAGLESLESWIRWILETPDIEDCIEHWSQQVTPFNDRLSDIQHGSAWNDLEWKEKPDSHPLNLVFSSFVDWFNPRGNKTAGKIQSTGIIALTCLNLPPQLRIKKSHMFLAGIMPGPHSPDVATINHMLQPLVDELLHLKDGLMISTHKFPQGRFVQVKLLAVTGDIPANHKVAGFASHSATCFCIWCDAKLENLALLQVGAEKKKADIFRISDLSKNAKCVNQEDKILQEHGIRYSELNRLEYRHPSSHVVLGVMHNWLEGVLQHHFRYRWGFKYCPPTPSRKRKNDNSRSSRASTRRNLSAAESDSAFHYDKSPSTEDDDDDIPLEEGHLFTQGDIELFRKYALDVVLPSTIDSLPVNLGEAKAGKLKASQWYTLFAYVVPLVILDIFLDKINNIDKDSNRFKTVLNSGLLVQCTHLVSASSFKSHHTTRFGINYQKYCSTSAEIFPGLKILPNHHYALHIPQQMMRWGPLIGISEFSGERLVGYLQKINTNNNILEMHGTMMKRGCQMQRLMMKEEVDELVTVVEVPTKILHIDAIPLVTWECSDDIRISVKPPNNCVVAKVDGKSHYGFVKEIYSVNDPRGGSKVVVLLNKITNLFPKRLGLRTSNFRHLLYLHKAIVGNIDIKEQKIVQSNTIDSLAAYRKLAPYTFGIKSNGIILTPISRTPILDIIGDS</sequence>
<evidence type="ECO:0000313" key="1">
    <source>
        <dbReference type="EMBL" id="KAI7956468.1"/>
    </source>
</evidence>
<proteinExistence type="predicted"/>
<gene>
    <name evidence="1" type="ORF">MJO28_003563</name>
</gene>
<accession>A0ACC0ENL8</accession>
<protein>
    <submittedName>
        <fullName evidence="1">Uncharacterized protein</fullName>
    </submittedName>
</protein>
<reference evidence="1 2" key="3">
    <citation type="journal article" date="2022" name="Microbiol. Spectr.">
        <title>Folding features and dynamics of 3D genome architecture in plant fungal pathogens.</title>
        <authorList>
            <person name="Xia C."/>
        </authorList>
    </citation>
    <scope>NUCLEOTIDE SEQUENCE [LARGE SCALE GENOMIC DNA]</scope>
    <source>
        <strain evidence="1 2">93-210</strain>
    </source>
</reference>
<keyword evidence="2" id="KW-1185">Reference proteome</keyword>